<comment type="subcellular location">
    <subcellularLocation>
        <location evidence="1">Cell membrane</location>
        <topology evidence="1">Multi-pass membrane protein</topology>
    </subcellularLocation>
</comment>
<protein>
    <submittedName>
        <fullName evidence="11">ABC transporter ATP-binding protein</fullName>
    </submittedName>
</protein>
<dbReference type="InterPro" id="IPR003593">
    <property type="entry name" value="AAA+_ATPase"/>
</dbReference>
<dbReference type="AlphaFoldDB" id="A0A5N0T4E2"/>
<keyword evidence="7 8" id="KW-0472">Membrane</keyword>
<dbReference type="Pfam" id="PF00664">
    <property type="entry name" value="ABC_membrane"/>
    <property type="match status" value="1"/>
</dbReference>
<feature type="transmembrane region" description="Helical" evidence="8">
    <location>
        <begin position="178"/>
        <end position="194"/>
    </location>
</feature>
<keyword evidence="4" id="KW-0547">Nucleotide-binding</keyword>
<dbReference type="PROSITE" id="PS00211">
    <property type="entry name" value="ABC_TRANSPORTER_1"/>
    <property type="match status" value="1"/>
</dbReference>
<dbReference type="Gene3D" id="1.20.1560.10">
    <property type="entry name" value="ABC transporter type 1, transmembrane domain"/>
    <property type="match status" value="1"/>
</dbReference>
<evidence type="ECO:0000256" key="8">
    <source>
        <dbReference type="SAM" id="Phobius"/>
    </source>
</evidence>
<feature type="transmembrane region" description="Helical" evidence="8">
    <location>
        <begin position="70"/>
        <end position="96"/>
    </location>
</feature>
<dbReference type="RefSeq" id="WP_150865151.1">
    <property type="nucleotide sequence ID" value="NZ_VYXP01000011.1"/>
</dbReference>
<evidence type="ECO:0000313" key="11">
    <source>
        <dbReference type="EMBL" id="KAA9129773.1"/>
    </source>
</evidence>
<dbReference type="InterPro" id="IPR003439">
    <property type="entry name" value="ABC_transporter-like_ATP-bd"/>
</dbReference>
<keyword evidence="12" id="KW-1185">Reference proteome</keyword>
<feature type="domain" description="ABC transmembrane type-1" evidence="10">
    <location>
        <begin position="44"/>
        <end position="319"/>
    </location>
</feature>
<dbReference type="PANTHER" id="PTHR43394">
    <property type="entry name" value="ATP-DEPENDENT PERMEASE MDL1, MITOCHONDRIAL"/>
    <property type="match status" value="1"/>
</dbReference>
<proteinExistence type="predicted"/>
<dbReference type="InterPro" id="IPR017871">
    <property type="entry name" value="ABC_transporter-like_CS"/>
</dbReference>
<dbReference type="Proteomes" id="UP000325372">
    <property type="component" value="Unassembled WGS sequence"/>
</dbReference>
<dbReference type="FunFam" id="3.40.50.300:FF:000287">
    <property type="entry name" value="Multidrug ABC transporter ATP-binding protein"/>
    <property type="match status" value="1"/>
</dbReference>
<keyword evidence="3 8" id="KW-0812">Transmembrane</keyword>
<evidence type="ECO:0000256" key="2">
    <source>
        <dbReference type="ARBA" id="ARBA00022448"/>
    </source>
</evidence>
<dbReference type="SMART" id="SM00382">
    <property type="entry name" value="AAA"/>
    <property type="match status" value="1"/>
</dbReference>
<dbReference type="EMBL" id="VYXP01000011">
    <property type="protein sequence ID" value="KAA9129773.1"/>
    <property type="molecule type" value="Genomic_DNA"/>
</dbReference>
<feature type="domain" description="ABC transporter" evidence="9">
    <location>
        <begin position="353"/>
        <end position="587"/>
    </location>
</feature>
<dbReference type="PROSITE" id="PS50929">
    <property type="entry name" value="ABC_TM1F"/>
    <property type="match status" value="1"/>
</dbReference>
<dbReference type="SUPFAM" id="SSF52540">
    <property type="entry name" value="P-loop containing nucleoside triphosphate hydrolases"/>
    <property type="match status" value="1"/>
</dbReference>
<keyword evidence="2" id="KW-0813">Transport</keyword>
<keyword evidence="5 11" id="KW-0067">ATP-binding</keyword>
<dbReference type="GO" id="GO:0016887">
    <property type="term" value="F:ATP hydrolysis activity"/>
    <property type="evidence" value="ECO:0007669"/>
    <property type="project" value="InterPro"/>
</dbReference>
<dbReference type="PROSITE" id="PS50893">
    <property type="entry name" value="ABC_TRANSPORTER_2"/>
    <property type="match status" value="1"/>
</dbReference>
<organism evidence="11 12">
    <name type="scientific">Marinihelvus fidelis</name>
    <dbReference type="NCBI Taxonomy" id="2613842"/>
    <lineage>
        <taxon>Bacteria</taxon>
        <taxon>Pseudomonadati</taxon>
        <taxon>Pseudomonadota</taxon>
        <taxon>Gammaproteobacteria</taxon>
        <taxon>Chromatiales</taxon>
        <taxon>Wenzhouxiangellaceae</taxon>
        <taxon>Marinihelvus</taxon>
    </lineage>
</organism>
<dbReference type="SUPFAM" id="SSF90123">
    <property type="entry name" value="ABC transporter transmembrane region"/>
    <property type="match status" value="1"/>
</dbReference>
<dbReference type="GO" id="GO:0015421">
    <property type="term" value="F:ABC-type oligopeptide transporter activity"/>
    <property type="evidence" value="ECO:0007669"/>
    <property type="project" value="TreeGrafter"/>
</dbReference>
<gene>
    <name evidence="11" type="ORF">F3N42_14045</name>
</gene>
<evidence type="ECO:0000256" key="5">
    <source>
        <dbReference type="ARBA" id="ARBA00022840"/>
    </source>
</evidence>
<comment type="caution">
    <text evidence="11">The sequence shown here is derived from an EMBL/GenBank/DDBJ whole genome shotgun (WGS) entry which is preliminary data.</text>
</comment>
<dbReference type="InterPro" id="IPR011527">
    <property type="entry name" value="ABC1_TM_dom"/>
</dbReference>
<dbReference type="Gene3D" id="3.40.50.300">
    <property type="entry name" value="P-loop containing nucleotide triphosphate hydrolases"/>
    <property type="match status" value="1"/>
</dbReference>
<evidence type="ECO:0000256" key="7">
    <source>
        <dbReference type="ARBA" id="ARBA00023136"/>
    </source>
</evidence>
<reference evidence="11 12" key="1">
    <citation type="submission" date="2019-09" db="EMBL/GenBank/DDBJ databases">
        <title>Wenzhouxiangella sp. Genome sequencing and assembly.</title>
        <authorList>
            <person name="Zhang R."/>
        </authorList>
    </citation>
    <scope>NUCLEOTIDE SEQUENCE [LARGE SCALE GENOMIC DNA]</scope>
    <source>
        <strain evidence="11 12">W260</strain>
    </source>
</reference>
<dbReference type="PANTHER" id="PTHR43394:SF1">
    <property type="entry name" value="ATP-BINDING CASSETTE SUB-FAMILY B MEMBER 10, MITOCHONDRIAL"/>
    <property type="match status" value="1"/>
</dbReference>
<dbReference type="Pfam" id="PF00005">
    <property type="entry name" value="ABC_tran"/>
    <property type="match status" value="1"/>
</dbReference>
<keyword evidence="6 8" id="KW-1133">Transmembrane helix</keyword>
<sequence length="594" mass="65284">MSKTQSSFSALVRLLRYARGHRRSIIVASTYSILNKLFDIMPEILIGMAIDVVVRQDQSFMADLGIAEPFHQMLALGALTVGVWAFESLFEFLLLVTWRNLAQRLQHDLRMDAYGHLQDLDMAWFEDASTGKLVAILNDDVNQLERFLNGGASDLIQVGVTVVSVGAVFFYLSPPIALMAFTPIPVIIIGAFWFQRRAQPLYAEVRERVGFLSTRLANNISGIATIKSFTRESHELDRLGEDSEAYVEANRRAIRISSAFIPIIRMAIMAGFVATLVYGGKLVLDGELNAGAYSVLVFLTQRLLWPLTRMAETIDLYERAMASTRRILDLVETPIRVRPGEQPLPVDGVRGDIRFEKVGFAYGDGPAVLSDVDIDLPAGETLALVGSTGSGKSTLVKLLLRFYEPTAGRITLDGHDLNGVILHDLRASIGFVSQDVFLFHGTVRENIAYGQPDAGDDAIEAAARAAEAHDFIMTLPQGYDTLVGERGQKLSGGQRQRLSIARAVLKDPPVLILDEATSAVDNETEAAIQRSMKRVAEGRTTVVIAHRLSTIVDADRICVLDSGRIVETGRHDELIRRGGIYQGLWDVQTGSAGD</sequence>
<evidence type="ECO:0000256" key="6">
    <source>
        <dbReference type="ARBA" id="ARBA00022989"/>
    </source>
</evidence>
<evidence type="ECO:0000256" key="4">
    <source>
        <dbReference type="ARBA" id="ARBA00022741"/>
    </source>
</evidence>
<feature type="transmembrane region" description="Helical" evidence="8">
    <location>
        <begin position="155"/>
        <end position="172"/>
    </location>
</feature>
<accession>A0A5N0T4E2</accession>
<dbReference type="InterPro" id="IPR039421">
    <property type="entry name" value="Type_1_exporter"/>
</dbReference>
<evidence type="ECO:0000259" key="9">
    <source>
        <dbReference type="PROSITE" id="PS50893"/>
    </source>
</evidence>
<feature type="transmembrane region" description="Helical" evidence="8">
    <location>
        <begin position="259"/>
        <end position="278"/>
    </location>
</feature>
<dbReference type="InterPro" id="IPR036640">
    <property type="entry name" value="ABC1_TM_sf"/>
</dbReference>
<evidence type="ECO:0000259" key="10">
    <source>
        <dbReference type="PROSITE" id="PS50929"/>
    </source>
</evidence>
<evidence type="ECO:0000256" key="3">
    <source>
        <dbReference type="ARBA" id="ARBA00022692"/>
    </source>
</evidence>
<dbReference type="CDD" id="cd18565">
    <property type="entry name" value="ABC_6TM_exporter_like"/>
    <property type="match status" value="1"/>
</dbReference>
<dbReference type="InterPro" id="IPR027417">
    <property type="entry name" value="P-loop_NTPase"/>
</dbReference>
<dbReference type="GO" id="GO:0005524">
    <property type="term" value="F:ATP binding"/>
    <property type="evidence" value="ECO:0007669"/>
    <property type="project" value="UniProtKB-KW"/>
</dbReference>
<evidence type="ECO:0000256" key="1">
    <source>
        <dbReference type="ARBA" id="ARBA00004651"/>
    </source>
</evidence>
<feature type="transmembrane region" description="Helical" evidence="8">
    <location>
        <begin position="25"/>
        <end position="50"/>
    </location>
</feature>
<evidence type="ECO:0000313" key="12">
    <source>
        <dbReference type="Proteomes" id="UP000325372"/>
    </source>
</evidence>
<dbReference type="GO" id="GO:0005886">
    <property type="term" value="C:plasma membrane"/>
    <property type="evidence" value="ECO:0007669"/>
    <property type="project" value="UniProtKB-SubCell"/>
</dbReference>
<name>A0A5N0T4E2_9GAMM</name>